<dbReference type="InterPro" id="IPR036196">
    <property type="entry name" value="Ptyr_pPase_sf"/>
</dbReference>
<dbReference type="PANTHER" id="PTHR47439">
    <property type="entry name" value="LOW MOLECULAR WEIGHT PHOSPHOTYROSINE PROTEIN PHOSPHATASE-RELATED"/>
    <property type="match status" value="1"/>
</dbReference>
<evidence type="ECO:0000256" key="2">
    <source>
        <dbReference type="ARBA" id="ARBA00022801"/>
    </source>
</evidence>
<dbReference type="Pfam" id="PF01451">
    <property type="entry name" value="LMWPc"/>
    <property type="match status" value="1"/>
</dbReference>
<dbReference type="EMBL" id="QDKL01000002">
    <property type="protein sequence ID" value="RZF21799.1"/>
    <property type="molecule type" value="Genomic_DNA"/>
</dbReference>
<gene>
    <name evidence="4" type="ORF">DAY19_08910</name>
</gene>
<keyword evidence="5" id="KW-1185">Reference proteome</keyword>
<reference evidence="5" key="1">
    <citation type="journal article" date="2019" name="Int. J. Syst. Evol. Microbiol.">
        <title>Halobacteriovorax valvorus sp. nov., a novel prokaryotic predator isolated from coastal seawater of China.</title>
        <authorList>
            <person name="Chen M.-X."/>
        </authorList>
    </citation>
    <scope>NUCLEOTIDE SEQUENCE [LARGE SCALE GENOMIC DNA]</scope>
    <source>
        <strain evidence="5">BL9</strain>
    </source>
</reference>
<dbReference type="Proteomes" id="UP000443582">
    <property type="component" value="Unassembled WGS sequence"/>
</dbReference>
<dbReference type="InterPro" id="IPR052995">
    <property type="entry name" value="LMW-PTP"/>
</dbReference>
<dbReference type="CDD" id="cd16343">
    <property type="entry name" value="LMWPTP"/>
    <property type="match status" value="1"/>
</dbReference>
<dbReference type="InterPro" id="IPR023485">
    <property type="entry name" value="Ptyr_pPase"/>
</dbReference>
<evidence type="ECO:0000313" key="4">
    <source>
        <dbReference type="EMBL" id="RZF21799.1"/>
    </source>
</evidence>
<feature type="domain" description="Phosphotyrosine protein phosphatase I" evidence="3">
    <location>
        <begin position="1"/>
        <end position="152"/>
    </location>
</feature>
<protein>
    <submittedName>
        <fullName evidence="4">Low molecular weight phosphotyrosine protein phosphatase</fullName>
    </submittedName>
</protein>
<comment type="caution">
    <text evidence="4">The sequence shown here is derived from an EMBL/GenBank/DDBJ whole genome shotgun (WGS) entry which is preliminary data.</text>
</comment>
<dbReference type="SUPFAM" id="SSF52788">
    <property type="entry name" value="Phosphotyrosine protein phosphatases I"/>
    <property type="match status" value="1"/>
</dbReference>
<dbReference type="InterPro" id="IPR017867">
    <property type="entry name" value="Tyr_phospatase_low_mol_wt"/>
</dbReference>
<sequence>MKILFVCLGNICRSPAADGVLVHKVREQGLESVIEVDSAGTSAYHAGEAADKRMREHAFRRGYLLTSTARGFNKDDFEKFDLILAMDKSNYRNILELNPNQEQKKKVELFCDYCTGEYASYEEVPDPYYGGARGFEEVLNLVENGVEEILRRYGN</sequence>
<dbReference type="SMART" id="SM00226">
    <property type="entry name" value="LMWPc"/>
    <property type="match status" value="1"/>
</dbReference>
<keyword evidence="2" id="KW-0378">Hydrolase</keyword>
<dbReference type="RefSeq" id="WP_115361553.1">
    <property type="nucleotide sequence ID" value="NZ_QDKL01000002.1"/>
</dbReference>
<dbReference type="PANTHER" id="PTHR47439:SF1">
    <property type="entry name" value="ACID PHOSPHATASE"/>
    <property type="match status" value="1"/>
</dbReference>
<evidence type="ECO:0000313" key="5">
    <source>
        <dbReference type="Proteomes" id="UP000443582"/>
    </source>
</evidence>
<evidence type="ECO:0000259" key="3">
    <source>
        <dbReference type="SMART" id="SM00226"/>
    </source>
</evidence>
<accession>A0ABY0IGZ8</accession>
<organism evidence="4 5">
    <name type="scientific">Halobacteriovorax vibrionivorans</name>
    <dbReference type="NCBI Taxonomy" id="2152716"/>
    <lineage>
        <taxon>Bacteria</taxon>
        <taxon>Pseudomonadati</taxon>
        <taxon>Bdellovibrionota</taxon>
        <taxon>Bacteriovoracia</taxon>
        <taxon>Bacteriovoracales</taxon>
        <taxon>Halobacteriovoraceae</taxon>
        <taxon>Halobacteriovorax</taxon>
    </lineage>
</organism>
<proteinExistence type="inferred from homology"/>
<evidence type="ECO:0000256" key="1">
    <source>
        <dbReference type="ARBA" id="ARBA00011063"/>
    </source>
</evidence>
<dbReference type="PRINTS" id="PR00719">
    <property type="entry name" value="LMWPTPASE"/>
</dbReference>
<name>A0ABY0IGZ8_9BACT</name>
<comment type="similarity">
    <text evidence="1">Belongs to the low molecular weight phosphotyrosine protein phosphatase family.</text>
</comment>
<dbReference type="Gene3D" id="3.40.50.2300">
    <property type="match status" value="1"/>
</dbReference>